<sequence length="61" mass="6369">TCRMGRDPASSVVGPWGEAHGVRGLYIADASIFPSCLGVNPQISIMAFATRTAFHILGHGA</sequence>
<evidence type="ECO:0000256" key="1">
    <source>
        <dbReference type="ARBA" id="ARBA00010790"/>
    </source>
</evidence>
<dbReference type="InterPro" id="IPR007867">
    <property type="entry name" value="GMC_OxRtase_C"/>
</dbReference>
<evidence type="ECO:0000256" key="3">
    <source>
        <dbReference type="ARBA" id="ARBA00022827"/>
    </source>
</evidence>
<dbReference type="InterPro" id="IPR036188">
    <property type="entry name" value="FAD/NAD-bd_sf"/>
</dbReference>
<dbReference type="GO" id="GO:0016614">
    <property type="term" value="F:oxidoreductase activity, acting on CH-OH group of donors"/>
    <property type="evidence" value="ECO:0007669"/>
    <property type="project" value="InterPro"/>
</dbReference>
<dbReference type="AlphaFoldDB" id="X0WYT9"/>
<keyword evidence="3" id="KW-0274">FAD</keyword>
<reference evidence="6" key="1">
    <citation type="journal article" date="2014" name="Front. Microbiol.">
        <title>High frequency of phylogenetically diverse reductive dehalogenase-homologous genes in deep subseafloor sedimentary metagenomes.</title>
        <authorList>
            <person name="Kawai M."/>
            <person name="Futagami T."/>
            <person name="Toyoda A."/>
            <person name="Takaki Y."/>
            <person name="Nishi S."/>
            <person name="Hori S."/>
            <person name="Arai W."/>
            <person name="Tsubouchi T."/>
            <person name="Morono Y."/>
            <person name="Uchiyama I."/>
            <person name="Ito T."/>
            <person name="Fujiyama A."/>
            <person name="Inagaki F."/>
            <person name="Takami H."/>
        </authorList>
    </citation>
    <scope>NUCLEOTIDE SEQUENCE</scope>
    <source>
        <strain evidence="6">Expedition CK06-06</strain>
    </source>
</reference>
<keyword evidence="2" id="KW-0285">Flavoprotein</keyword>
<organism evidence="6">
    <name type="scientific">marine sediment metagenome</name>
    <dbReference type="NCBI Taxonomy" id="412755"/>
    <lineage>
        <taxon>unclassified sequences</taxon>
        <taxon>metagenomes</taxon>
        <taxon>ecological metagenomes</taxon>
    </lineage>
</organism>
<keyword evidence="4" id="KW-0560">Oxidoreductase</keyword>
<evidence type="ECO:0000259" key="5">
    <source>
        <dbReference type="Pfam" id="PF05199"/>
    </source>
</evidence>
<evidence type="ECO:0000313" key="6">
    <source>
        <dbReference type="EMBL" id="GAG29593.1"/>
    </source>
</evidence>
<dbReference type="EMBL" id="BARS01046446">
    <property type="protein sequence ID" value="GAG29593.1"/>
    <property type="molecule type" value="Genomic_DNA"/>
</dbReference>
<gene>
    <name evidence="6" type="ORF">S01H1_69917</name>
</gene>
<evidence type="ECO:0000256" key="2">
    <source>
        <dbReference type="ARBA" id="ARBA00022630"/>
    </source>
</evidence>
<proteinExistence type="inferred from homology"/>
<dbReference type="PANTHER" id="PTHR46056:SF12">
    <property type="entry name" value="LONG-CHAIN-ALCOHOL OXIDASE"/>
    <property type="match status" value="1"/>
</dbReference>
<name>X0WYT9_9ZZZZ</name>
<comment type="similarity">
    <text evidence="1">Belongs to the GMC oxidoreductase family.</text>
</comment>
<feature type="non-terminal residue" evidence="6">
    <location>
        <position position="1"/>
    </location>
</feature>
<comment type="caution">
    <text evidence="6">The sequence shown here is derived from an EMBL/GenBank/DDBJ whole genome shotgun (WGS) entry which is preliminary data.</text>
</comment>
<dbReference type="SUPFAM" id="SSF51905">
    <property type="entry name" value="FAD/NAD(P)-binding domain"/>
    <property type="match status" value="1"/>
</dbReference>
<protein>
    <recommendedName>
        <fullName evidence="5">Glucose-methanol-choline oxidoreductase C-terminal domain-containing protein</fullName>
    </recommendedName>
</protein>
<dbReference type="Gene3D" id="3.50.50.60">
    <property type="entry name" value="FAD/NAD(P)-binding domain"/>
    <property type="match status" value="1"/>
</dbReference>
<dbReference type="PANTHER" id="PTHR46056">
    <property type="entry name" value="LONG-CHAIN-ALCOHOL OXIDASE"/>
    <property type="match status" value="1"/>
</dbReference>
<accession>X0WYT9</accession>
<dbReference type="Pfam" id="PF05199">
    <property type="entry name" value="GMC_oxred_C"/>
    <property type="match status" value="1"/>
</dbReference>
<evidence type="ECO:0000256" key="4">
    <source>
        <dbReference type="ARBA" id="ARBA00023002"/>
    </source>
</evidence>
<feature type="domain" description="Glucose-methanol-choline oxidoreductase C-terminal" evidence="5">
    <location>
        <begin position="1"/>
        <end position="49"/>
    </location>
</feature>